<accession>A0ABM6IKY5</accession>
<protein>
    <submittedName>
        <fullName evidence="2">Universal stress protein UspA</fullName>
    </submittedName>
</protein>
<proteinExistence type="predicted"/>
<evidence type="ECO:0000313" key="2">
    <source>
        <dbReference type="EMBL" id="AQS49441.1"/>
    </source>
</evidence>
<dbReference type="CDD" id="cd00293">
    <property type="entry name" value="USP-like"/>
    <property type="match status" value="1"/>
</dbReference>
<dbReference type="Pfam" id="PF00582">
    <property type="entry name" value="Usp"/>
    <property type="match status" value="1"/>
</dbReference>
<reference evidence="2 3" key="1">
    <citation type="submission" date="2017-01" db="EMBL/GenBank/DDBJ databases">
        <title>The complete genome sequence of a sulfur-oxidizing marine bacterium Thioclava sp. 25B10_4T.</title>
        <authorList>
            <person name="Liu Y."/>
            <person name="Lai Q."/>
            <person name="Shao Z."/>
        </authorList>
    </citation>
    <scope>NUCLEOTIDE SEQUENCE [LARGE SCALE GENOMIC DNA]</scope>
    <source>
        <strain evidence="2 3">25B10_4</strain>
    </source>
</reference>
<name>A0ABM6IKY5_9RHOB</name>
<evidence type="ECO:0000313" key="3">
    <source>
        <dbReference type="Proteomes" id="UP000185622"/>
    </source>
</evidence>
<dbReference type="InterPro" id="IPR006016">
    <property type="entry name" value="UspA"/>
</dbReference>
<feature type="domain" description="UspA" evidence="1">
    <location>
        <begin position="1"/>
        <end position="137"/>
    </location>
</feature>
<organism evidence="2 3">
    <name type="scientific">Thioclava nitratireducens</name>
    <dbReference type="NCBI Taxonomy" id="1915078"/>
    <lineage>
        <taxon>Bacteria</taxon>
        <taxon>Pseudomonadati</taxon>
        <taxon>Pseudomonadota</taxon>
        <taxon>Alphaproteobacteria</taxon>
        <taxon>Rhodobacterales</taxon>
        <taxon>Paracoccaceae</taxon>
        <taxon>Thioclava</taxon>
    </lineage>
</organism>
<keyword evidence="3" id="KW-1185">Reference proteome</keyword>
<dbReference type="Gene3D" id="3.40.50.620">
    <property type="entry name" value="HUPs"/>
    <property type="match status" value="1"/>
</dbReference>
<dbReference type="EMBL" id="CP019437">
    <property type="protein sequence ID" value="AQS49441.1"/>
    <property type="molecule type" value="Genomic_DNA"/>
</dbReference>
<sequence length="138" mass="14831">MFEKIMVPVDLRHVEKMDKTLRVASEIAAKHDAEVVFIGVTSQEPSEFGHNAKEYAAKLDAFADSHANEFGHKASGKAVVVPDPAVDLDKTLLKVADDLEADLVVMATHVPNAANYLFASHGGHLAAHSDASVFLVRG</sequence>
<dbReference type="InterPro" id="IPR014729">
    <property type="entry name" value="Rossmann-like_a/b/a_fold"/>
</dbReference>
<dbReference type="Proteomes" id="UP000185622">
    <property type="component" value="Chromosome"/>
</dbReference>
<dbReference type="SUPFAM" id="SSF52402">
    <property type="entry name" value="Adenine nucleotide alpha hydrolases-like"/>
    <property type="match status" value="1"/>
</dbReference>
<dbReference type="RefSeq" id="WP_075773859.1">
    <property type="nucleotide sequence ID" value="NZ_CP019437.1"/>
</dbReference>
<evidence type="ECO:0000259" key="1">
    <source>
        <dbReference type="Pfam" id="PF00582"/>
    </source>
</evidence>
<gene>
    <name evidence="2" type="ORF">BMG03_17830</name>
</gene>